<evidence type="ECO:0000256" key="2">
    <source>
        <dbReference type="ARBA" id="ARBA00021982"/>
    </source>
</evidence>
<name>A0A2W6AWH7_9BACT</name>
<keyword evidence="6 9" id="KW-0238">DNA-binding</keyword>
<dbReference type="InterPro" id="IPR017261">
    <property type="entry name" value="DNA_mismatch_repair_MutS/MSH"/>
</dbReference>
<protein>
    <recommendedName>
        <fullName evidence="2 9">DNA mismatch repair protein MutS</fullName>
    </recommendedName>
</protein>
<dbReference type="SUPFAM" id="SSF52540">
    <property type="entry name" value="P-loop containing nucleoside triphosphate hydrolases"/>
    <property type="match status" value="1"/>
</dbReference>
<dbReference type="GO" id="GO:0003684">
    <property type="term" value="F:damaged DNA binding"/>
    <property type="evidence" value="ECO:0007669"/>
    <property type="project" value="UniProtKB-UniRule"/>
</dbReference>
<dbReference type="InterPro" id="IPR007695">
    <property type="entry name" value="DNA_mismatch_repair_MutS-lik_N"/>
</dbReference>
<keyword evidence="7 9" id="KW-0234">DNA repair</keyword>
<dbReference type="Gene3D" id="1.10.1420.10">
    <property type="match status" value="2"/>
</dbReference>
<evidence type="ECO:0000256" key="5">
    <source>
        <dbReference type="ARBA" id="ARBA00022840"/>
    </source>
</evidence>
<feature type="binding site" evidence="9">
    <location>
        <begin position="617"/>
        <end position="624"/>
    </location>
    <ligand>
        <name>ATP</name>
        <dbReference type="ChEBI" id="CHEBI:30616"/>
    </ligand>
</feature>
<dbReference type="Gene3D" id="3.40.1170.10">
    <property type="entry name" value="DNA repair protein MutS, domain I"/>
    <property type="match status" value="1"/>
</dbReference>
<dbReference type="Pfam" id="PF05192">
    <property type="entry name" value="MutS_III"/>
    <property type="match status" value="1"/>
</dbReference>
<dbReference type="InterPro" id="IPR027417">
    <property type="entry name" value="P-loop_NTPase"/>
</dbReference>
<dbReference type="Gene3D" id="3.40.50.300">
    <property type="entry name" value="P-loop containing nucleotide triphosphate hydrolases"/>
    <property type="match status" value="1"/>
</dbReference>
<dbReference type="SUPFAM" id="SSF48334">
    <property type="entry name" value="DNA repair protein MutS, domain III"/>
    <property type="match status" value="1"/>
</dbReference>
<dbReference type="InterPro" id="IPR036187">
    <property type="entry name" value="DNA_mismatch_repair_MutS_sf"/>
</dbReference>
<dbReference type="SUPFAM" id="SSF55271">
    <property type="entry name" value="DNA repair protein MutS, domain I"/>
    <property type="match status" value="1"/>
</dbReference>
<dbReference type="PIRSF" id="PIRSF037677">
    <property type="entry name" value="DNA_mis_repair_Msh6"/>
    <property type="match status" value="1"/>
</dbReference>
<comment type="function">
    <text evidence="8 9">This protein is involved in the repair of mismatches in DNA. It is possible that it carries out the mismatch recognition step. This protein has a weak ATPase activity.</text>
</comment>
<proteinExistence type="inferred from homology"/>
<dbReference type="InterPro" id="IPR016151">
    <property type="entry name" value="DNA_mismatch_repair_MutS_N"/>
</dbReference>
<dbReference type="SMART" id="SM00533">
    <property type="entry name" value="MUTSd"/>
    <property type="match status" value="1"/>
</dbReference>
<evidence type="ECO:0000313" key="12">
    <source>
        <dbReference type="EMBL" id="PZR82281.1"/>
    </source>
</evidence>
<dbReference type="Pfam" id="PF05190">
    <property type="entry name" value="MutS_IV"/>
    <property type="match status" value="1"/>
</dbReference>
<dbReference type="InterPro" id="IPR000432">
    <property type="entry name" value="DNA_mismatch_repair_MutS_C"/>
</dbReference>
<dbReference type="Pfam" id="PF01624">
    <property type="entry name" value="MutS_I"/>
    <property type="match status" value="1"/>
</dbReference>
<dbReference type="NCBIfam" id="TIGR01070">
    <property type="entry name" value="mutS1"/>
    <property type="match status" value="1"/>
</dbReference>
<dbReference type="InterPro" id="IPR007860">
    <property type="entry name" value="DNA_mmatch_repair_MutS_con_dom"/>
</dbReference>
<evidence type="ECO:0000256" key="1">
    <source>
        <dbReference type="ARBA" id="ARBA00006271"/>
    </source>
</evidence>
<comment type="caution">
    <text evidence="12">The sequence shown here is derived from an EMBL/GenBank/DDBJ whole genome shotgun (WGS) entry which is preliminary data.</text>
</comment>
<dbReference type="FunFam" id="3.40.50.300:FF:000870">
    <property type="entry name" value="MutS protein homolog 4"/>
    <property type="match status" value="1"/>
</dbReference>
<dbReference type="InterPro" id="IPR045076">
    <property type="entry name" value="MutS"/>
</dbReference>
<organism evidence="12 13">
    <name type="scientific">Candidatus Aeolococcus gillhamiae</name>
    <dbReference type="NCBI Taxonomy" id="3127015"/>
    <lineage>
        <taxon>Bacteria</taxon>
        <taxon>Bacillati</taxon>
        <taxon>Candidatus Dormiibacterota</taxon>
        <taxon>Candidatus Dormibacteria</taxon>
        <taxon>Candidatus Aeolococcales</taxon>
        <taxon>Candidatus Aeolococcaceae</taxon>
        <taxon>Candidatus Aeolococcus</taxon>
    </lineage>
</organism>
<keyword evidence="5 9" id="KW-0067">ATP-binding</keyword>
<dbReference type="EMBL" id="QHBU01000077">
    <property type="protein sequence ID" value="PZR82281.1"/>
    <property type="molecule type" value="Genomic_DNA"/>
</dbReference>
<dbReference type="InterPro" id="IPR005748">
    <property type="entry name" value="DNA_mismatch_repair_MutS"/>
</dbReference>
<dbReference type="SMART" id="SM00534">
    <property type="entry name" value="MUTSac"/>
    <property type="match status" value="1"/>
</dbReference>
<dbReference type="InterPro" id="IPR007696">
    <property type="entry name" value="DNA_mismatch_repair_MutS_core"/>
</dbReference>
<dbReference type="PANTHER" id="PTHR11361:SF34">
    <property type="entry name" value="DNA MISMATCH REPAIR PROTEIN MSH1, MITOCHONDRIAL"/>
    <property type="match status" value="1"/>
</dbReference>
<dbReference type="PANTHER" id="PTHR11361">
    <property type="entry name" value="DNA MISMATCH REPAIR PROTEIN MUTS FAMILY MEMBER"/>
    <property type="match status" value="1"/>
</dbReference>
<dbReference type="GO" id="GO:0005524">
    <property type="term" value="F:ATP binding"/>
    <property type="evidence" value="ECO:0007669"/>
    <property type="project" value="UniProtKB-UniRule"/>
</dbReference>
<accession>A0A2W6AWH7</accession>
<dbReference type="Pfam" id="PF00488">
    <property type="entry name" value="MutS_V"/>
    <property type="match status" value="1"/>
</dbReference>
<evidence type="ECO:0000256" key="4">
    <source>
        <dbReference type="ARBA" id="ARBA00022763"/>
    </source>
</evidence>
<dbReference type="GO" id="GO:0006298">
    <property type="term" value="P:mismatch repair"/>
    <property type="evidence" value="ECO:0007669"/>
    <property type="project" value="UniProtKB-UniRule"/>
</dbReference>
<dbReference type="PROSITE" id="PS00486">
    <property type="entry name" value="DNA_MISMATCH_REPAIR_2"/>
    <property type="match status" value="1"/>
</dbReference>
<evidence type="ECO:0000256" key="3">
    <source>
        <dbReference type="ARBA" id="ARBA00022741"/>
    </source>
</evidence>
<dbReference type="Gene3D" id="3.30.420.110">
    <property type="entry name" value="MutS, connector domain"/>
    <property type="match status" value="1"/>
</dbReference>
<evidence type="ECO:0000313" key="13">
    <source>
        <dbReference type="Proteomes" id="UP000248724"/>
    </source>
</evidence>
<reference evidence="12 13" key="1">
    <citation type="journal article" date="2017" name="Nature">
        <title>Atmospheric trace gases support primary production in Antarctic desert surface soil.</title>
        <authorList>
            <person name="Ji M."/>
            <person name="Greening C."/>
            <person name="Vanwonterghem I."/>
            <person name="Carere C.R."/>
            <person name="Bay S.K."/>
            <person name="Steen J.A."/>
            <person name="Montgomery K."/>
            <person name="Lines T."/>
            <person name="Beardall J."/>
            <person name="van Dorst J."/>
            <person name="Snape I."/>
            <person name="Stott M.B."/>
            <person name="Hugenholtz P."/>
            <person name="Ferrari B.C."/>
        </authorList>
    </citation>
    <scope>NUCLEOTIDE SEQUENCE [LARGE SCALE GENOMIC DNA]</scope>
    <source>
        <strain evidence="12">RRmetagenome_bin12</strain>
    </source>
</reference>
<dbReference type="SUPFAM" id="SSF53150">
    <property type="entry name" value="DNA repair protein MutS, domain II"/>
    <property type="match status" value="1"/>
</dbReference>
<evidence type="ECO:0000256" key="7">
    <source>
        <dbReference type="ARBA" id="ARBA00023204"/>
    </source>
</evidence>
<dbReference type="Proteomes" id="UP000248724">
    <property type="component" value="Unassembled WGS sequence"/>
</dbReference>
<dbReference type="InterPro" id="IPR007861">
    <property type="entry name" value="DNA_mismatch_repair_MutS_clamp"/>
</dbReference>
<gene>
    <name evidence="9" type="primary">mutS</name>
    <name evidence="12" type="ORF">DLM65_04210</name>
</gene>
<evidence type="ECO:0000256" key="10">
    <source>
        <dbReference type="RuleBase" id="RU003756"/>
    </source>
</evidence>
<evidence type="ECO:0000256" key="6">
    <source>
        <dbReference type="ARBA" id="ARBA00023125"/>
    </source>
</evidence>
<feature type="domain" description="DNA mismatch repair proteins mutS family" evidence="11">
    <location>
        <begin position="691"/>
        <end position="707"/>
    </location>
</feature>
<dbReference type="Pfam" id="PF05188">
    <property type="entry name" value="MutS_II"/>
    <property type="match status" value="1"/>
</dbReference>
<evidence type="ECO:0000256" key="9">
    <source>
        <dbReference type="HAMAP-Rule" id="MF_00096"/>
    </source>
</evidence>
<dbReference type="HAMAP" id="MF_00096">
    <property type="entry name" value="MutS"/>
    <property type="match status" value="1"/>
</dbReference>
<keyword evidence="4 9" id="KW-0227">DNA damage</keyword>
<sequence>MDLDDAGSTPILQQYRVVKAQHPDALVLARLGDFYEMFGADAQEAAPILGVALTGRGFGAAGRLPMCGVPHHAAPGYIRRLLEAGRRVALWDQVGEVVPGRLVDRAVTRVLSPGTISEADYLDETRVARCAALYCSGGRTGVAAFDPASGELLLTEVAGGLDSVPLREECERLDVAELLIAQDADAAPPTLLPTIPRTVLPPAFFDSSRARERILAVTATQTLDAFGLQEVDRAVCAAGAVLAYCERARLTLTAGFVHVRRRNDSAGMRLDAQTRRNLELVTALGGGVSLAALLDRTRTPMGARLLRARLLEPLTEPLLILARHDAVAELAVAPRLRDTLGEALAAVRDLERLVARCVQGSAGPRDLAAVRQACAALPAIQDILSRAQAGELTTAAARCVAPDDLAARLRELLVDDPPGSARDGGCIRAEADPQLDELVGAGAGARTWIAGLEDGERQRTGIPSLKVGYNRVFGYYIEVPNAHRRAVPDEYVRKQTLVGAERYITTALKERETVVLGARERALARELELLQTLTAGVADHAAVLLDASAAVAILDVHRSLACVAVEENWVRPLVDTSGVIDIDAGRHPLVERALGPGRFVANDCRLDAAERIVVLTGPNMAGKSTFLRQVALLALLAQVGSFVPAERARIGICDRIFTRIGAQDDLSAGLSTFMVEMAETAAILRQATSRSLVILDEIGRGTSTYDGMSIAQAVVEHLHDAPPLNCRTLFATHFHELTVLAERLPRVTNARVDVSEDGDAITFLHRIVPGGADRSYGIHVARLAGVPAGVLVRARQLLAELERERPVAGSGGDVPAQLSLGIAPEHPVVAELAQLDIEGLTPIAALNKLAELRERATP</sequence>
<evidence type="ECO:0000259" key="11">
    <source>
        <dbReference type="PROSITE" id="PS00486"/>
    </source>
</evidence>
<evidence type="ECO:0000256" key="8">
    <source>
        <dbReference type="ARBA" id="ARBA00024647"/>
    </source>
</evidence>
<dbReference type="GO" id="GO:0030983">
    <property type="term" value="F:mismatched DNA binding"/>
    <property type="evidence" value="ECO:0007669"/>
    <property type="project" value="InterPro"/>
</dbReference>
<dbReference type="NCBIfam" id="NF003810">
    <property type="entry name" value="PRK05399.1"/>
    <property type="match status" value="1"/>
</dbReference>
<keyword evidence="3 9" id="KW-0547">Nucleotide-binding</keyword>
<dbReference type="GO" id="GO:0140664">
    <property type="term" value="F:ATP-dependent DNA damage sensor activity"/>
    <property type="evidence" value="ECO:0007669"/>
    <property type="project" value="InterPro"/>
</dbReference>
<dbReference type="InterPro" id="IPR036678">
    <property type="entry name" value="MutS_con_dom_sf"/>
</dbReference>
<dbReference type="CDD" id="cd03284">
    <property type="entry name" value="ABC_MutS1"/>
    <property type="match status" value="1"/>
</dbReference>
<comment type="similarity">
    <text evidence="1 9 10">Belongs to the DNA mismatch repair MutS family.</text>
</comment>
<dbReference type="AlphaFoldDB" id="A0A2W6AWH7"/>